<dbReference type="Proteomes" id="UP001589607">
    <property type="component" value="Unassembled WGS sequence"/>
</dbReference>
<accession>A0ABV5GRT6</accession>
<dbReference type="RefSeq" id="WP_236456134.1">
    <property type="nucleotide sequence ID" value="NZ_CBCSGE010000003.1"/>
</dbReference>
<protein>
    <submittedName>
        <fullName evidence="1">Uncharacterized protein</fullName>
    </submittedName>
</protein>
<sequence length="206" mass="24328">MTTKEKNYYENITTNLIGQKISEVYYEEINYEAIIEFWEHSTEIHSIDMNVILKLESGRIIQIKWDNEFHCFGIGLEVLEKMKQQPSGMKIINVSNHANWSKILNKKITGITVFWDTVNSIEKTELKNDSELKTVTKKLPQTWEIEVEDEKLWISTLEINEGGHDYYWSDNLTVFFTEACLQKYELIENADENYILREEIIMSKIS</sequence>
<keyword evidence="2" id="KW-1185">Reference proteome</keyword>
<name>A0ABV5GRT6_9FLAO</name>
<gene>
    <name evidence="1" type="ORF">ACFFVF_16260</name>
</gene>
<proteinExistence type="predicted"/>
<organism evidence="1 2">
    <name type="scientific">Flavobacterium jumunjinense</name>
    <dbReference type="NCBI Taxonomy" id="998845"/>
    <lineage>
        <taxon>Bacteria</taxon>
        <taxon>Pseudomonadati</taxon>
        <taxon>Bacteroidota</taxon>
        <taxon>Flavobacteriia</taxon>
        <taxon>Flavobacteriales</taxon>
        <taxon>Flavobacteriaceae</taxon>
        <taxon>Flavobacterium</taxon>
    </lineage>
</organism>
<evidence type="ECO:0000313" key="1">
    <source>
        <dbReference type="EMBL" id="MFB9098072.1"/>
    </source>
</evidence>
<reference evidence="1 2" key="1">
    <citation type="submission" date="2024-09" db="EMBL/GenBank/DDBJ databases">
        <authorList>
            <person name="Sun Q."/>
            <person name="Mori K."/>
        </authorList>
    </citation>
    <scope>NUCLEOTIDE SEQUENCE [LARGE SCALE GENOMIC DNA]</scope>
    <source>
        <strain evidence="1 2">CECT 7955</strain>
    </source>
</reference>
<evidence type="ECO:0000313" key="2">
    <source>
        <dbReference type="Proteomes" id="UP001589607"/>
    </source>
</evidence>
<comment type="caution">
    <text evidence="1">The sequence shown here is derived from an EMBL/GenBank/DDBJ whole genome shotgun (WGS) entry which is preliminary data.</text>
</comment>
<dbReference type="EMBL" id="JBHMEY010000067">
    <property type="protein sequence ID" value="MFB9098072.1"/>
    <property type="molecule type" value="Genomic_DNA"/>
</dbReference>